<gene>
    <name evidence="2" type="ORF">GFH32_14540</name>
</gene>
<dbReference type="EMBL" id="CP045652">
    <property type="protein sequence ID" value="QGA27457.1"/>
    <property type="molecule type" value="Genomic_DNA"/>
</dbReference>
<name>A0A5Q0QBD1_9SPHI</name>
<evidence type="ECO:0000313" key="2">
    <source>
        <dbReference type="EMBL" id="QGA27457.1"/>
    </source>
</evidence>
<evidence type="ECO:0000256" key="1">
    <source>
        <dbReference type="SAM" id="MobiDB-lite"/>
    </source>
</evidence>
<evidence type="ECO:0000313" key="3">
    <source>
        <dbReference type="Proteomes" id="UP000326921"/>
    </source>
</evidence>
<feature type="region of interest" description="Disordered" evidence="1">
    <location>
        <begin position="33"/>
        <end position="52"/>
    </location>
</feature>
<dbReference type="AlphaFoldDB" id="A0A5Q0QBD1"/>
<reference evidence="2 3" key="1">
    <citation type="submission" date="2019-10" db="EMBL/GenBank/DDBJ databases">
        <authorList>
            <person name="Dong K."/>
        </authorList>
    </citation>
    <scope>NUCLEOTIDE SEQUENCE [LARGE SCALE GENOMIC DNA]</scope>
    <source>
        <strain evidence="3">dk4302</strain>
    </source>
</reference>
<sequence length="139" mass="16445">METILTILLVVGGILYKVYENYKEEMEKSKKRLEKLRQPSPVPQQAIPAKKTVERTRIQEIEPINMPTHSIPTGEIYKIEAQQAMNEVEYAHKQRAERQLRQKKVQLQDEANYETLEHSKFDLRRAIIQQAILERPYKD</sequence>
<proteinExistence type="predicted"/>
<dbReference type="KEGG" id="sphe:GFH32_14540"/>
<dbReference type="RefSeq" id="WP_153512293.1">
    <property type="nucleotide sequence ID" value="NZ_CP045652.1"/>
</dbReference>
<keyword evidence="3" id="KW-1185">Reference proteome</keyword>
<accession>A0A5Q0QBD1</accession>
<dbReference type="Proteomes" id="UP000326921">
    <property type="component" value="Chromosome"/>
</dbReference>
<protein>
    <submittedName>
        <fullName evidence="2">Uncharacterized protein</fullName>
    </submittedName>
</protein>
<organism evidence="2 3">
    <name type="scientific">Sphingobacterium zhuxiongii</name>
    <dbReference type="NCBI Taxonomy" id="2662364"/>
    <lineage>
        <taxon>Bacteria</taxon>
        <taxon>Pseudomonadati</taxon>
        <taxon>Bacteroidota</taxon>
        <taxon>Sphingobacteriia</taxon>
        <taxon>Sphingobacteriales</taxon>
        <taxon>Sphingobacteriaceae</taxon>
        <taxon>Sphingobacterium</taxon>
    </lineage>
</organism>